<keyword evidence="1" id="KW-1133">Transmembrane helix</keyword>
<accession>L9Z111</accession>
<proteinExistence type="predicted"/>
<reference evidence="2 3" key="1">
    <citation type="journal article" date="2014" name="PLoS Genet.">
        <title>Phylogenetically driven sequencing of extremely halophilic archaea reveals strategies for static and dynamic osmo-response.</title>
        <authorList>
            <person name="Becker E.A."/>
            <person name="Seitzer P.M."/>
            <person name="Tritt A."/>
            <person name="Larsen D."/>
            <person name="Krusor M."/>
            <person name="Yao A.I."/>
            <person name="Wu D."/>
            <person name="Madern D."/>
            <person name="Eisen J.A."/>
            <person name="Darling A.E."/>
            <person name="Facciotti M.T."/>
        </authorList>
    </citation>
    <scope>NUCLEOTIDE SEQUENCE [LARGE SCALE GENOMIC DNA]</scope>
    <source>
        <strain evidence="2 3">JCM 14663</strain>
    </source>
</reference>
<dbReference type="RefSeq" id="WP_008455264.1">
    <property type="nucleotide sequence ID" value="NZ_AOIJ01000048.1"/>
</dbReference>
<keyword evidence="3" id="KW-1185">Reference proteome</keyword>
<sequence>MVDIRAAYRRLDEWVGGFSRGTYAVFVACQSALGVLAVGAVLGEANYAFAMGFGGTKLVLTYLSDPNHREE</sequence>
<comment type="caution">
    <text evidence="2">The sequence shown here is derived from an EMBL/GenBank/DDBJ whole genome shotgun (WGS) entry which is preliminary data.</text>
</comment>
<gene>
    <name evidence="2" type="ORF">C486_09325</name>
</gene>
<organism evidence="2 3">
    <name type="scientific">Natrinema gari JCM 14663</name>
    <dbReference type="NCBI Taxonomy" id="1230459"/>
    <lineage>
        <taxon>Archaea</taxon>
        <taxon>Methanobacteriati</taxon>
        <taxon>Methanobacteriota</taxon>
        <taxon>Stenosarchaea group</taxon>
        <taxon>Halobacteria</taxon>
        <taxon>Halobacteriales</taxon>
        <taxon>Natrialbaceae</taxon>
        <taxon>Natrinema</taxon>
    </lineage>
</organism>
<evidence type="ECO:0000313" key="2">
    <source>
        <dbReference type="EMBL" id="ELY80195.1"/>
    </source>
</evidence>
<keyword evidence="1" id="KW-0812">Transmembrane</keyword>
<dbReference type="AlphaFoldDB" id="L9Z111"/>
<evidence type="ECO:0000256" key="1">
    <source>
        <dbReference type="SAM" id="Phobius"/>
    </source>
</evidence>
<dbReference type="EMBL" id="AOIJ01000048">
    <property type="protein sequence ID" value="ELY80195.1"/>
    <property type="molecule type" value="Genomic_DNA"/>
</dbReference>
<name>L9Z111_9EURY</name>
<protein>
    <submittedName>
        <fullName evidence="2">Uncharacterized protein</fullName>
    </submittedName>
</protein>
<evidence type="ECO:0000313" key="3">
    <source>
        <dbReference type="Proteomes" id="UP000011592"/>
    </source>
</evidence>
<feature type="transmembrane region" description="Helical" evidence="1">
    <location>
        <begin position="21"/>
        <end position="41"/>
    </location>
</feature>
<dbReference type="PATRIC" id="fig|1230459.4.peg.1862"/>
<dbReference type="Proteomes" id="UP000011592">
    <property type="component" value="Unassembled WGS sequence"/>
</dbReference>
<keyword evidence="1" id="KW-0472">Membrane</keyword>